<name>A0A9W8H8W2_9FUNG</name>
<sequence>MSAPKAIIQMLVTGTRIIGRAFGDAYRQAAANSAAARAAAGNLKAAADGDRMTQASGITVDESQKILNIKSIDDKEELAKKFEHLFSANDPKQGGSLYLQAKVVRARERIEMHWAQERLAAEQPEQAEPPQKGESGDKAQ</sequence>
<evidence type="ECO:0000256" key="5">
    <source>
        <dbReference type="ARBA" id="ARBA00022448"/>
    </source>
</evidence>
<evidence type="ECO:0000313" key="14">
    <source>
        <dbReference type="EMBL" id="KAJ2779433.1"/>
    </source>
</evidence>
<dbReference type="GO" id="GO:0005744">
    <property type="term" value="C:TIM23 mitochondrial import inner membrane translocase complex"/>
    <property type="evidence" value="ECO:0007669"/>
    <property type="project" value="InterPro"/>
</dbReference>
<organism evidence="14 15">
    <name type="scientific">Coemansia javaensis</name>
    <dbReference type="NCBI Taxonomy" id="2761396"/>
    <lineage>
        <taxon>Eukaryota</taxon>
        <taxon>Fungi</taxon>
        <taxon>Fungi incertae sedis</taxon>
        <taxon>Zoopagomycota</taxon>
        <taxon>Kickxellomycotina</taxon>
        <taxon>Kickxellomycetes</taxon>
        <taxon>Kickxellales</taxon>
        <taxon>Kickxellaceae</taxon>
        <taxon>Coemansia</taxon>
    </lineage>
</organism>
<evidence type="ECO:0000256" key="12">
    <source>
        <dbReference type="ARBA" id="ARBA00031407"/>
    </source>
</evidence>
<accession>A0A9W8H8W2</accession>
<dbReference type="PANTHER" id="PTHR12388">
    <property type="entry name" value="MITOCHONDRIA ASSOCIATED GRANULOCYTE MACROPHAGE CSF SIGNALING MOLECULE"/>
    <property type="match status" value="1"/>
</dbReference>
<evidence type="ECO:0000256" key="8">
    <source>
        <dbReference type="ARBA" id="ARBA00023010"/>
    </source>
</evidence>
<dbReference type="OrthoDB" id="10262892at2759"/>
<keyword evidence="8" id="KW-0811">Translocation</keyword>
<evidence type="ECO:0000256" key="2">
    <source>
        <dbReference type="ARBA" id="ARBA00008817"/>
    </source>
</evidence>
<dbReference type="AlphaFoldDB" id="A0A9W8H8W2"/>
<comment type="similarity">
    <text evidence="2">Belongs to the TIM16/PAM16 family.</text>
</comment>
<evidence type="ECO:0000256" key="6">
    <source>
        <dbReference type="ARBA" id="ARBA00022792"/>
    </source>
</evidence>
<comment type="caution">
    <text evidence="14">The sequence shown here is derived from an EMBL/GenBank/DDBJ whole genome shotgun (WGS) entry which is preliminary data.</text>
</comment>
<dbReference type="GO" id="GO:0030150">
    <property type="term" value="P:protein import into mitochondrial matrix"/>
    <property type="evidence" value="ECO:0007669"/>
    <property type="project" value="InterPro"/>
</dbReference>
<dbReference type="FunFam" id="1.10.287.110:FF:000006">
    <property type="entry name" value="Import inner membrane translocase subunit TIM16"/>
    <property type="match status" value="1"/>
</dbReference>
<feature type="region of interest" description="Disordered" evidence="13">
    <location>
        <begin position="115"/>
        <end position="140"/>
    </location>
</feature>
<gene>
    <name evidence="14" type="primary">PAM16</name>
    <name evidence="14" type="ORF">H4R18_004021</name>
</gene>
<keyword evidence="5" id="KW-0813">Transport</keyword>
<reference evidence="14" key="1">
    <citation type="submission" date="2022-07" db="EMBL/GenBank/DDBJ databases">
        <title>Phylogenomic reconstructions and comparative analyses of Kickxellomycotina fungi.</title>
        <authorList>
            <person name="Reynolds N.K."/>
            <person name="Stajich J.E."/>
            <person name="Barry K."/>
            <person name="Grigoriev I.V."/>
            <person name="Crous P."/>
            <person name="Smith M.E."/>
        </authorList>
    </citation>
    <scope>NUCLEOTIDE SEQUENCE</scope>
    <source>
        <strain evidence="14">NBRC 105414</strain>
    </source>
</reference>
<evidence type="ECO:0000256" key="3">
    <source>
        <dbReference type="ARBA" id="ARBA00013571"/>
    </source>
</evidence>
<comment type="subcellular location">
    <subcellularLocation>
        <location evidence="1">Mitochondrion inner membrane</location>
        <topology evidence="1">Peripheral membrane protein</topology>
    </subcellularLocation>
</comment>
<dbReference type="InterPro" id="IPR005341">
    <property type="entry name" value="Tim16"/>
</dbReference>
<protein>
    <recommendedName>
        <fullName evidence="4">Mitochondrial import inner membrane translocase subunit TIM16</fullName>
    </recommendedName>
    <alternativeName>
        <fullName evidence="3">Mitochondrial import inner membrane translocase subunit tim16</fullName>
    </alternativeName>
    <alternativeName>
        <fullName evidence="11 12">Presequence translocated-associated motor subunit PAM16</fullName>
    </alternativeName>
</protein>
<dbReference type="Proteomes" id="UP001140217">
    <property type="component" value="Unassembled WGS sequence"/>
</dbReference>
<dbReference type="Pfam" id="PF03656">
    <property type="entry name" value="Pam16"/>
    <property type="match status" value="1"/>
</dbReference>
<evidence type="ECO:0000256" key="9">
    <source>
        <dbReference type="ARBA" id="ARBA00023128"/>
    </source>
</evidence>
<keyword evidence="15" id="KW-1185">Reference proteome</keyword>
<evidence type="ECO:0000256" key="11">
    <source>
        <dbReference type="ARBA" id="ARBA00030422"/>
    </source>
</evidence>
<keyword evidence="7" id="KW-0653">Protein transport</keyword>
<keyword evidence="9" id="KW-0496">Mitochondrion</keyword>
<evidence type="ECO:0000256" key="10">
    <source>
        <dbReference type="ARBA" id="ARBA00023136"/>
    </source>
</evidence>
<dbReference type="EMBL" id="JANBUL010000177">
    <property type="protein sequence ID" value="KAJ2779433.1"/>
    <property type="molecule type" value="Genomic_DNA"/>
</dbReference>
<proteinExistence type="inferred from homology"/>
<keyword evidence="6" id="KW-0999">Mitochondrion inner membrane</keyword>
<dbReference type="Gene3D" id="1.10.287.110">
    <property type="entry name" value="DnaJ domain"/>
    <property type="match status" value="1"/>
</dbReference>
<evidence type="ECO:0000256" key="4">
    <source>
        <dbReference type="ARBA" id="ARBA00020721"/>
    </source>
</evidence>
<evidence type="ECO:0000256" key="1">
    <source>
        <dbReference type="ARBA" id="ARBA00004637"/>
    </source>
</evidence>
<evidence type="ECO:0000256" key="7">
    <source>
        <dbReference type="ARBA" id="ARBA00022927"/>
    </source>
</evidence>
<dbReference type="InterPro" id="IPR036869">
    <property type="entry name" value="J_dom_sf"/>
</dbReference>
<evidence type="ECO:0000256" key="13">
    <source>
        <dbReference type="SAM" id="MobiDB-lite"/>
    </source>
</evidence>
<keyword evidence="10" id="KW-0472">Membrane</keyword>
<feature type="compositionally biased region" description="Low complexity" evidence="13">
    <location>
        <begin position="121"/>
        <end position="130"/>
    </location>
</feature>
<dbReference type="PANTHER" id="PTHR12388:SF0">
    <property type="entry name" value="MITOCHONDRIAL IMPORT INNER MEMBRANE TRANSLOCASE SUBUNIT TIM16"/>
    <property type="match status" value="1"/>
</dbReference>
<evidence type="ECO:0000313" key="15">
    <source>
        <dbReference type="Proteomes" id="UP001140217"/>
    </source>
</evidence>